<keyword evidence="2 6" id="KW-0677">Repeat</keyword>
<dbReference type="Gene3D" id="3.40.50.300">
    <property type="entry name" value="P-loop containing nucleotide triphosphate hydrolases"/>
    <property type="match status" value="2"/>
</dbReference>
<evidence type="ECO:0000313" key="11">
    <source>
        <dbReference type="Proteomes" id="UP001055101"/>
    </source>
</evidence>
<dbReference type="InterPro" id="IPR003593">
    <property type="entry name" value="AAA+_ATPase"/>
</dbReference>
<accession>A0ABQ4TS44</accession>
<keyword evidence="10" id="KW-0378">Hydrolase</keyword>
<dbReference type="InterPro" id="IPR001270">
    <property type="entry name" value="ClpA/B"/>
</dbReference>
<dbReference type="InterPro" id="IPR041546">
    <property type="entry name" value="ClpA/ClpB_AAA_lid"/>
</dbReference>
<dbReference type="PROSITE" id="PS00870">
    <property type="entry name" value="CLPAB_1"/>
    <property type="match status" value="1"/>
</dbReference>
<dbReference type="InterPro" id="IPR013461">
    <property type="entry name" value="ClpA"/>
</dbReference>
<feature type="region of interest" description="Disordered" evidence="8">
    <location>
        <begin position="774"/>
        <end position="834"/>
    </location>
</feature>
<feature type="region of interest" description="Disordered" evidence="8">
    <location>
        <begin position="145"/>
        <end position="181"/>
    </location>
</feature>
<dbReference type="CDD" id="cd00009">
    <property type="entry name" value="AAA"/>
    <property type="match status" value="1"/>
</dbReference>
<dbReference type="Pfam" id="PF17871">
    <property type="entry name" value="AAA_lid_9"/>
    <property type="match status" value="1"/>
</dbReference>
<dbReference type="SMART" id="SM00382">
    <property type="entry name" value="AAA"/>
    <property type="match status" value="2"/>
</dbReference>
<dbReference type="CDD" id="cd19499">
    <property type="entry name" value="RecA-like_ClpB_Hsp104-like"/>
    <property type="match status" value="1"/>
</dbReference>
<dbReference type="Pfam" id="PF00004">
    <property type="entry name" value="AAA"/>
    <property type="match status" value="1"/>
</dbReference>
<comment type="caution">
    <text evidence="10">The sequence shown here is derived from an EMBL/GenBank/DDBJ whole genome shotgun (WGS) entry which is preliminary data.</text>
</comment>
<dbReference type="SUPFAM" id="SSF81923">
    <property type="entry name" value="Double Clp-N motif"/>
    <property type="match status" value="1"/>
</dbReference>
<keyword evidence="10" id="KW-0645">Protease</keyword>
<evidence type="ECO:0000259" key="9">
    <source>
        <dbReference type="PROSITE" id="PS51903"/>
    </source>
</evidence>
<dbReference type="InterPro" id="IPR036628">
    <property type="entry name" value="Clp_N_dom_sf"/>
</dbReference>
<dbReference type="PANTHER" id="PTHR11638">
    <property type="entry name" value="ATP-DEPENDENT CLP PROTEASE"/>
    <property type="match status" value="1"/>
</dbReference>
<protein>
    <submittedName>
        <fullName evidence="10">ATP-dependent Clp protease ATP-binding subunit ClpA</fullName>
    </submittedName>
</protein>
<dbReference type="PROSITE" id="PS51903">
    <property type="entry name" value="CLP_R"/>
    <property type="match status" value="1"/>
</dbReference>
<gene>
    <name evidence="10" type="primary">clpA</name>
    <name evidence="10" type="ORF">EKPJFOCH_4008</name>
</gene>
<name>A0ABQ4TS44_9HYPH</name>
<keyword evidence="3 7" id="KW-0547">Nucleotide-binding</keyword>
<dbReference type="RefSeq" id="WP_238232771.1">
    <property type="nucleotide sequence ID" value="NZ_BPRA01000024.1"/>
</dbReference>
<dbReference type="SMART" id="SM01086">
    <property type="entry name" value="ClpB_D2-small"/>
    <property type="match status" value="1"/>
</dbReference>
<dbReference type="Pfam" id="PF02861">
    <property type="entry name" value="Clp_N"/>
    <property type="match status" value="1"/>
</dbReference>
<dbReference type="InterPro" id="IPR018368">
    <property type="entry name" value="ClpA/B_CS1"/>
</dbReference>
<evidence type="ECO:0000256" key="8">
    <source>
        <dbReference type="SAM" id="MobiDB-lite"/>
    </source>
</evidence>
<evidence type="ECO:0000313" key="10">
    <source>
        <dbReference type="EMBL" id="GJE57492.1"/>
    </source>
</evidence>
<evidence type="ECO:0000256" key="7">
    <source>
        <dbReference type="RuleBase" id="RU004432"/>
    </source>
</evidence>
<dbReference type="GO" id="GO:0005524">
    <property type="term" value="F:ATP binding"/>
    <property type="evidence" value="ECO:0007669"/>
    <property type="project" value="UniProtKB-KW"/>
</dbReference>
<dbReference type="Pfam" id="PF07724">
    <property type="entry name" value="AAA_2"/>
    <property type="match status" value="1"/>
</dbReference>
<proteinExistence type="inferred from homology"/>
<dbReference type="GO" id="GO:0008233">
    <property type="term" value="F:peptidase activity"/>
    <property type="evidence" value="ECO:0007669"/>
    <property type="project" value="UniProtKB-KW"/>
</dbReference>
<dbReference type="EMBL" id="BPRA01000024">
    <property type="protein sequence ID" value="GJE57492.1"/>
    <property type="molecule type" value="Genomic_DNA"/>
</dbReference>
<dbReference type="InterPro" id="IPR003959">
    <property type="entry name" value="ATPase_AAA_core"/>
</dbReference>
<dbReference type="Gene3D" id="1.10.1780.10">
    <property type="entry name" value="Clp, N-terminal domain"/>
    <property type="match status" value="1"/>
</dbReference>
<evidence type="ECO:0000256" key="4">
    <source>
        <dbReference type="ARBA" id="ARBA00022840"/>
    </source>
</evidence>
<organism evidence="10 11">
    <name type="scientific">Methylobacterium thuringiense</name>
    <dbReference type="NCBI Taxonomy" id="1003091"/>
    <lineage>
        <taxon>Bacteria</taxon>
        <taxon>Pseudomonadati</taxon>
        <taxon>Pseudomonadota</taxon>
        <taxon>Alphaproteobacteria</taxon>
        <taxon>Hyphomicrobiales</taxon>
        <taxon>Methylobacteriaceae</taxon>
        <taxon>Methylobacterium</taxon>
    </lineage>
</organism>
<evidence type="ECO:0000256" key="6">
    <source>
        <dbReference type="PROSITE-ProRule" id="PRU01251"/>
    </source>
</evidence>
<evidence type="ECO:0000256" key="2">
    <source>
        <dbReference type="ARBA" id="ARBA00022737"/>
    </source>
</evidence>
<comment type="similarity">
    <text evidence="1 7">Belongs to the ClpA/ClpB family.</text>
</comment>
<dbReference type="PANTHER" id="PTHR11638:SF111">
    <property type="entry name" value="ATP-DEPENDENT CLP PROTEASE ATP-BINDING SUBUNIT CLPA"/>
    <property type="match status" value="1"/>
</dbReference>
<keyword evidence="11" id="KW-1185">Reference proteome</keyword>
<sequence>MPSFSRSLEQALHRALALAGERRHEYATLEHLLLALVDDQDAAAVMRACSVEVDVLKRNLVEYVDTELSNLTGDGRQDAKPTAGFQRVIQRAVIHVQSSGREEVTGANVLVAIFAERESHAAYFLQEQDMTRYDAVNYISHGIAKRPGASESKPVRGSDDEGSSERPGGGGDEEGGRGTKKKGDALEAYCVNLNKKARDGKIDPLIGRHSEVERTIQVLCRRQKNNPLLVGDPGVGKTAIAEGLARKIIQKEVPEVLADATVFSLDMGTLLAGTRYRGDFEERLKQVMKEIEQHPNAVLFIDEIHTVIGAGATSGGAMDASNLLKPALASGALRCIGSTTYKEYRQYFEKDRALVRRFQKIDVNEPSIPDTIEILKGLKPYFEEFHKLKYTTDAVKAAVELSARYINDRKLPDKAIDVIDETGASQMLVPEARRKRTIGVKEIEATVATMARIPPKTVSKDDTVVLQNLTENLKRVVYGQPKAIEALTSAIKLARAGLRDPDKPIGSYLFAGPTGVGKTEAAKQLAASLGVEMLRFDMSEYMERHTVSRLIGAPPGYVGFDQGGLLTDGIDQHPHCVLLLDEIEKAHPDLFNILLQVMDHGKLTDHNGKQVDFRNVIIIMTTNAGASDMARSAYGFTQTKRTGDDVEAINKLFAPEFRNRLDSIISFGHLPKDVVAKVVDKFVLQLEAQLADRNVTIELSDEAREWLVENGYDDAMGARPMARLIQSTIKTPLADEVLFGKLKNGGAVRVVLLKADADDNDAGSAKATLAFEFPAGPVTPKPEKDVANAAKRHKRSKPRPAPKRKAGDKDGGPEGPSGSGSARSTVPKVPLVKA</sequence>
<feature type="compositionally biased region" description="Basic residues" evidence="8">
    <location>
        <begin position="790"/>
        <end position="804"/>
    </location>
</feature>
<reference evidence="10" key="2">
    <citation type="submission" date="2021-08" db="EMBL/GenBank/DDBJ databases">
        <authorList>
            <person name="Tani A."/>
            <person name="Ola A."/>
            <person name="Ogura Y."/>
            <person name="Katsura K."/>
            <person name="Hayashi T."/>
        </authorList>
    </citation>
    <scope>NUCLEOTIDE SEQUENCE</scope>
    <source>
        <strain evidence="10">DSM 23674</strain>
    </source>
</reference>
<dbReference type="Proteomes" id="UP001055101">
    <property type="component" value="Unassembled WGS sequence"/>
</dbReference>
<dbReference type="InterPro" id="IPR027417">
    <property type="entry name" value="P-loop_NTPase"/>
</dbReference>
<dbReference type="SUPFAM" id="SSF52540">
    <property type="entry name" value="P-loop containing nucleoside triphosphate hydrolases"/>
    <property type="match status" value="2"/>
</dbReference>
<evidence type="ECO:0000256" key="5">
    <source>
        <dbReference type="ARBA" id="ARBA00023186"/>
    </source>
</evidence>
<dbReference type="NCBIfam" id="TIGR02639">
    <property type="entry name" value="ClpA"/>
    <property type="match status" value="1"/>
</dbReference>
<keyword evidence="4 7" id="KW-0067">ATP-binding</keyword>
<keyword evidence="5 7" id="KW-0143">Chaperone</keyword>
<feature type="domain" description="Clp R" evidence="9">
    <location>
        <begin position="1"/>
        <end position="148"/>
    </location>
</feature>
<dbReference type="Pfam" id="PF10431">
    <property type="entry name" value="ClpB_D2-small"/>
    <property type="match status" value="1"/>
</dbReference>
<dbReference type="InterPro" id="IPR050130">
    <property type="entry name" value="ClpA_ClpB"/>
</dbReference>
<reference evidence="10" key="1">
    <citation type="journal article" date="2021" name="Front. Microbiol.">
        <title>Comprehensive Comparative Genomics and Phenotyping of Methylobacterium Species.</title>
        <authorList>
            <person name="Alessa O."/>
            <person name="Ogura Y."/>
            <person name="Fujitani Y."/>
            <person name="Takami H."/>
            <person name="Hayashi T."/>
            <person name="Sahin N."/>
            <person name="Tani A."/>
        </authorList>
    </citation>
    <scope>NUCLEOTIDE SEQUENCE</scope>
    <source>
        <strain evidence="10">DSM 23674</strain>
    </source>
</reference>
<evidence type="ECO:0000256" key="3">
    <source>
        <dbReference type="ARBA" id="ARBA00022741"/>
    </source>
</evidence>
<dbReference type="InterPro" id="IPR019489">
    <property type="entry name" value="Clp_ATPase_C"/>
</dbReference>
<dbReference type="GO" id="GO:0006508">
    <property type="term" value="P:proteolysis"/>
    <property type="evidence" value="ECO:0007669"/>
    <property type="project" value="UniProtKB-KW"/>
</dbReference>
<dbReference type="InterPro" id="IPR004176">
    <property type="entry name" value="Clp_R_N"/>
</dbReference>
<dbReference type="PROSITE" id="PS00871">
    <property type="entry name" value="CLPAB_2"/>
    <property type="match status" value="1"/>
</dbReference>
<evidence type="ECO:0000256" key="1">
    <source>
        <dbReference type="ARBA" id="ARBA00008675"/>
    </source>
</evidence>
<dbReference type="Gene3D" id="1.10.8.60">
    <property type="match status" value="2"/>
</dbReference>
<dbReference type="InterPro" id="IPR028299">
    <property type="entry name" value="ClpA/B_CS2"/>
</dbReference>
<dbReference type="PRINTS" id="PR00300">
    <property type="entry name" value="CLPPROTEASEA"/>
</dbReference>